<dbReference type="NCBIfam" id="TIGR00324">
    <property type="entry name" value="endA"/>
    <property type="match status" value="1"/>
</dbReference>
<dbReference type="OrthoDB" id="48041at2759"/>
<proteinExistence type="inferred from homology"/>
<dbReference type="FunFam" id="3.40.1350.10:FF:000002">
    <property type="entry name" value="tRNA-splicing endonuclease subunit Sen34"/>
    <property type="match status" value="1"/>
</dbReference>
<dbReference type="InterPro" id="IPR059049">
    <property type="entry name" value="TSEN34_N"/>
</dbReference>
<comment type="subunit">
    <text evidence="8">tRNA splicing endonuclease is a heterotetramer composed of TSEN2, TSEN15, TSEN34/LENG5 and TSEN54. tRNA splicing endonuclease complex also contains proteins of the pre-mRNA 3'-end processing machinery such as CLP1, CPSF1, CPSF4 and CSTF2.</text>
</comment>
<dbReference type="InterPro" id="IPR036167">
    <property type="entry name" value="tRNA_intron_Endo_cat-like_sf"/>
</dbReference>
<dbReference type="InterPro" id="IPR006676">
    <property type="entry name" value="tRNA_splic"/>
</dbReference>
<dbReference type="InterPro" id="IPR006677">
    <property type="entry name" value="tRNA_intron_Endonuc_cat-like"/>
</dbReference>
<dbReference type="GO" id="GO:0000379">
    <property type="term" value="P:tRNA-type intron splice site recognition and cleavage"/>
    <property type="evidence" value="ECO:0007669"/>
    <property type="project" value="UniProtKB-UniRule"/>
</dbReference>
<dbReference type="STRING" id="543379.A0A232EU37"/>
<dbReference type="Pfam" id="PF01974">
    <property type="entry name" value="tRNA_int_endo"/>
    <property type="match status" value="1"/>
</dbReference>
<feature type="active site" evidence="11">
    <location>
        <position position="242"/>
    </location>
</feature>
<dbReference type="CDD" id="cd22363">
    <property type="entry name" value="tRNA-intron_lyase_C"/>
    <property type="match status" value="1"/>
</dbReference>
<evidence type="ECO:0000256" key="10">
    <source>
        <dbReference type="PIRNR" id="PIRNR017250"/>
    </source>
</evidence>
<dbReference type="SUPFAM" id="SSF53032">
    <property type="entry name" value="tRNA-intron endonuclease catalytic domain-like"/>
    <property type="match status" value="1"/>
</dbReference>
<dbReference type="AlphaFoldDB" id="A0A232EU37"/>
<keyword evidence="7" id="KW-0539">Nucleus</keyword>
<dbReference type="EMBL" id="NNAY01002176">
    <property type="protein sequence ID" value="OXU21868.1"/>
    <property type="molecule type" value="Genomic_DNA"/>
</dbReference>
<evidence type="ECO:0000256" key="11">
    <source>
        <dbReference type="PIRSR" id="PIRSR017250-50"/>
    </source>
</evidence>
<dbReference type="EC" id="4.6.1.16" evidence="3 10"/>
<comment type="caution">
    <text evidence="14">The sequence shown here is derived from an EMBL/GenBank/DDBJ whole genome shotgun (WGS) entry which is preliminary data.</text>
</comment>
<evidence type="ECO:0000313" key="15">
    <source>
        <dbReference type="Proteomes" id="UP000215335"/>
    </source>
</evidence>
<dbReference type="GO" id="GO:0005730">
    <property type="term" value="C:nucleolus"/>
    <property type="evidence" value="ECO:0007669"/>
    <property type="project" value="UniProtKB-SubCell"/>
</dbReference>
<name>A0A232EU37_9HYME</name>
<accession>A0A232EU37</accession>
<comment type="subcellular location">
    <subcellularLocation>
        <location evidence="1">Nucleus</location>
        <location evidence="1">Nucleolus</location>
    </subcellularLocation>
</comment>
<organism evidence="14 15">
    <name type="scientific">Trichomalopsis sarcophagae</name>
    <dbReference type="NCBI Taxonomy" id="543379"/>
    <lineage>
        <taxon>Eukaryota</taxon>
        <taxon>Metazoa</taxon>
        <taxon>Ecdysozoa</taxon>
        <taxon>Arthropoda</taxon>
        <taxon>Hexapoda</taxon>
        <taxon>Insecta</taxon>
        <taxon>Pterygota</taxon>
        <taxon>Neoptera</taxon>
        <taxon>Endopterygota</taxon>
        <taxon>Hymenoptera</taxon>
        <taxon>Apocrita</taxon>
        <taxon>Proctotrupomorpha</taxon>
        <taxon>Chalcidoidea</taxon>
        <taxon>Pteromalidae</taxon>
        <taxon>Pteromalinae</taxon>
        <taxon>Trichomalopsis</taxon>
    </lineage>
</organism>
<dbReference type="Proteomes" id="UP000215335">
    <property type="component" value="Unassembled WGS sequence"/>
</dbReference>
<dbReference type="Pfam" id="PF26577">
    <property type="entry name" value="TSEN34_N"/>
    <property type="match status" value="1"/>
</dbReference>
<dbReference type="PIRSF" id="PIRSF017250">
    <property type="entry name" value="tRNA_splic_SEN34"/>
    <property type="match status" value="1"/>
</dbReference>
<feature type="domain" description="TSEN34 N-terminal" evidence="13">
    <location>
        <begin position="6"/>
        <end position="73"/>
    </location>
</feature>
<feature type="active site" evidence="11">
    <location>
        <position position="273"/>
    </location>
</feature>
<protein>
    <recommendedName>
        <fullName evidence="9 10">tRNA-splicing endonuclease subunit Sen34</fullName>
        <ecNumber evidence="3 10">4.6.1.16</ecNumber>
    </recommendedName>
</protein>
<feature type="active site" evidence="11">
    <location>
        <position position="234"/>
    </location>
</feature>
<evidence type="ECO:0000256" key="1">
    <source>
        <dbReference type="ARBA" id="ARBA00004604"/>
    </source>
</evidence>
<evidence type="ECO:0000256" key="6">
    <source>
        <dbReference type="ARBA" id="ARBA00023239"/>
    </source>
</evidence>
<dbReference type="InterPro" id="IPR011856">
    <property type="entry name" value="tRNA_endonuc-like_dom_sf"/>
</dbReference>
<dbReference type="GO" id="GO:0003676">
    <property type="term" value="F:nucleic acid binding"/>
    <property type="evidence" value="ECO:0007669"/>
    <property type="project" value="InterPro"/>
</dbReference>
<keyword evidence="5 10" id="KW-0819">tRNA processing</keyword>
<keyword evidence="4" id="KW-0507">mRNA processing</keyword>
<evidence type="ECO:0000256" key="7">
    <source>
        <dbReference type="ARBA" id="ARBA00023242"/>
    </source>
</evidence>
<dbReference type="Gene3D" id="3.40.1350.10">
    <property type="match status" value="1"/>
</dbReference>
<dbReference type="GO" id="GO:0000214">
    <property type="term" value="C:tRNA-intron endonuclease complex"/>
    <property type="evidence" value="ECO:0007669"/>
    <property type="project" value="UniProtKB-UniRule"/>
</dbReference>
<gene>
    <name evidence="14" type="ORF">TSAR_005214</name>
</gene>
<dbReference type="InterPro" id="IPR016690">
    <property type="entry name" value="TSEN34"/>
</dbReference>
<evidence type="ECO:0000259" key="12">
    <source>
        <dbReference type="Pfam" id="PF01974"/>
    </source>
</evidence>
<keyword evidence="15" id="KW-1185">Reference proteome</keyword>
<sequence length="302" mass="35035">MEEPKIDLVLSGSDVFIWNADDWLKLRQVHRIIGECIGCIAKKPRQETISGLPVLLLPEEAKLLIEKGIGRLVGKPILKETPTESLKKKFEEYREKLFAEQEASMTEQRRIQVEHMMDKIVEGKKRKILGLRTSKKKLRKPVNEETQKALESIEVDREALMEEELSKLPKMEKNDALVQTHTAFPWHTGVIKIEQWNYPSNAEESFRYKVFKDIWEQGFYVTSGQKFGCDFLAYPGDPIMFHSQLMIQCKNRNEELPVLELISECRIGSHVRKTLVYATLSKDGEEIEYFSTRWAESSMGEL</sequence>
<evidence type="ECO:0000259" key="13">
    <source>
        <dbReference type="Pfam" id="PF26577"/>
    </source>
</evidence>
<evidence type="ECO:0000256" key="5">
    <source>
        <dbReference type="ARBA" id="ARBA00022694"/>
    </source>
</evidence>
<reference evidence="14 15" key="1">
    <citation type="journal article" date="2017" name="Curr. Biol.">
        <title>The Evolution of Venom by Co-option of Single-Copy Genes.</title>
        <authorList>
            <person name="Martinson E.O."/>
            <person name="Mrinalini"/>
            <person name="Kelkar Y.D."/>
            <person name="Chang C.H."/>
            <person name="Werren J.H."/>
        </authorList>
    </citation>
    <scope>NUCLEOTIDE SEQUENCE [LARGE SCALE GENOMIC DNA]</scope>
    <source>
        <strain evidence="14 15">Alberta</strain>
        <tissue evidence="14">Whole body</tissue>
    </source>
</reference>
<dbReference type="GO" id="GO:0000213">
    <property type="term" value="F:tRNA-intron lyase activity"/>
    <property type="evidence" value="ECO:0007669"/>
    <property type="project" value="UniProtKB-UniRule"/>
</dbReference>
<evidence type="ECO:0000256" key="2">
    <source>
        <dbReference type="ARBA" id="ARBA00008078"/>
    </source>
</evidence>
<evidence type="ECO:0000256" key="8">
    <source>
        <dbReference type="ARBA" id="ARBA00064779"/>
    </source>
</evidence>
<dbReference type="PANTHER" id="PTHR13070">
    <property type="entry name" value="TRNA-SPLICING ENDONUCLEASE SUBUNIT SEN34-RELATED"/>
    <property type="match status" value="1"/>
</dbReference>
<feature type="domain" description="tRNA intron endonuclease catalytic" evidence="12">
    <location>
        <begin position="207"/>
        <end position="289"/>
    </location>
</feature>
<dbReference type="PANTHER" id="PTHR13070:SF0">
    <property type="entry name" value="TRNA-SPLICING ENDONUCLEASE SUBUNIT SEN34"/>
    <property type="match status" value="1"/>
</dbReference>
<keyword evidence="6 10" id="KW-0456">Lyase</keyword>
<evidence type="ECO:0000313" key="14">
    <source>
        <dbReference type="EMBL" id="OXU21868.1"/>
    </source>
</evidence>
<evidence type="ECO:0000256" key="4">
    <source>
        <dbReference type="ARBA" id="ARBA00022664"/>
    </source>
</evidence>
<comment type="similarity">
    <text evidence="2 10">Belongs to the tRNA-intron endonuclease family.</text>
</comment>
<dbReference type="GO" id="GO:0006397">
    <property type="term" value="P:mRNA processing"/>
    <property type="evidence" value="ECO:0007669"/>
    <property type="project" value="UniProtKB-KW"/>
</dbReference>
<evidence type="ECO:0000256" key="3">
    <source>
        <dbReference type="ARBA" id="ARBA00012573"/>
    </source>
</evidence>
<evidence type="ECO:0000256" key="9">
    <source>
        <dbReference type="ARBA" id="ARBA00070870"/>
    </source>
</evidence>
<comment type="function">
    <text evidence="10">Constitutes one of the two catalytic subunit of the tRNA-splicing endonuclease complex, a complex responsible for identification and cleavage of the splice sites in pre-tRNA. It cleaves pre-tRNA at the 5'- and 3'-splice sites to release the intron. The products are an intron and two tRNA half-molecules bearing 2',3'-cyclic phosphate and 5'-OH termini. There are no conserved sequences at the splice sites, but the intron is invariably located at the same site in the gene, placing the splice sites an invariant distance from the constant structural features of the tRNA body.</text>
</comment>